<dbReference type="Gene3D" id="1.10.472.10">
    <property type="entry name" value="Cyclin-like"/>
    <property type="match status" value="2"/>
</dbReference>
<feature type="non-terminal residue" evidence="2">
    <location>
        <position position="1"/>
    </location>
</feature>
<evidence type="ECO:0000313" key="2">
    <source>
        <dbReference type="EMBL" id="ABC47405.1"/>
    </source>
</evidence>
<dbReference type="SUPFAM" id="SSF47954">
    <property type="entry name" value="Cyclin-like"/>
    <property type="match status" value="1"/>
</dbReference>
<sequence>ENYHISAEQLVMYTDSSISVSELREMESTVLHVLKWDLSAITPNDFVAHIVHRLPLDPASVPNVKKHAQT</sequence>
<name>Q2I3E0_LITLI</name>
<accession>Q2I3E0</accession>
<proteinExistence type="evidence at transcript level"/>
<evidence type="ECO:0000259" key="1">
    <source>
        <dbReference type="Pfam" id="PF00134"/>
    </source>
</evidence>
<feature type="non-terminal residue" evidence="2">
    <location>
        <position position="70"/>
    </location>
</feature>
<protein>
    <submittedName>
        <fullName evidence="2">Cyclin D</fullName>
    </submittedName>
</protein>
<dbReference type="InterPro" id="IPR006671">
    <property type="entry name" value="Cyclin_N"/>
</dbReference>
<dbReference type="EMBL" id="DQ317607">
    <property type="protein sequence ID" value="ABC47405.1"/>
    <property type="molecule type" value="mRNA"/>
</dbReference>
<dbReference type="Pfam" id="PF00134">
    <property type="entry name" value="Cyclin_N"/>
    <property type="match status" value="1"/>
</dbReference>
<reference evidence="2" key="1">
    <citation type="journal article" date="2008" name="Fish Shellfish Immunol.">
        <title>The enigma of the haemogram "left-shift" in periwinkles infected with trematodes.</title>
        <authorList>
            <person name="Gorbushin A.M."/>
            <person name="Iakovleva N.V."/>
        </authorList>
    </citation>
    <scope>NUCLEOTIDE SEQUENCE</scope>
</reference>
<organism evidence="2">
    <name type="scientific">Littorina littorea</name>
    <name type="common">Common periwinkle</name>
    <dbReference type="NCBI Taxonomy" id="31216"/>
    <lineage>
        <taxon>Eukaryota</taxon>
        <taxon>Metazoa</taxon>
        <taxon>Spiralia</taxon>
        <taxon>Lophotrochozoa</taxon>
        <taxon>Mollusca</taxon>
        <taxon>Gastropoda</taxon>
        <taxon>Caenogastropoda</taxon>
        <taxon>Littorinimorpha</taxon>
        <taxon>Littorinoidea</taxon>
        <taxon>Littorinidae</taxon>
        <taxon>Littorina</taxon>
    </lineage>
</organism>
<dbReference type="AlphaFoldDB" id="Q2I3E0"/>
<dbReference type="InterPro" id="IPR036915">
    <property type="entry name" value="Cyclin-like_sf"/>
</dbReference>
<feature type="domain" description="Cyclin N-terminal" evidence="1">
    <location>
        <begin position="2"/>
        <end position="39"/>
    </location>
</feature>